<dbReference type="Proteomes" id="UP000784294">
    <property type="component" value="Unassembled WGS sequence"/>
</dbReference>
<evidence type="ECO:0000256" key="1">
    <source>
        <dbReference type="SAM" id="MobiDB-lite"/>
    </source>
</evidence>
<evidence type="ECO:0000313" key="2">
    <source>
        <dbReference type="EMBL" id="VEL12439.1"/>
    </source>
</evidence>
<reference evidence="2" key="1">
    <citation type="submission" date="2018-11" db="EMBL/GenBank/DDBJ databases">
        <authorList>
            <consortium name="Pathogen Informatics"/>
        </authorList>
    </citation>
    <scope>NUCLEOTIDE SEQUENCE</scope>
</reference>
<protein>
    <submittedName>
        <fullName evidence="2">Uncharacterized protein</fullName>
    </submittedName>
</protein>
<feature type="compositionally biased region" description="Polar residues" evidence="1">
    <location>
        <begin position="39"/>
        <end position="53"/>
    </location>
</feature>
<evidence type="ECO:0000313" key="3">
    <source>
        <dbReference type="Proteomes" id="UP000784294"/>
    </source>
</evidence>
<keyword evidence="3" id="KW-1185">Reference proteome</keyword>
<gene>
    <name evidence="2" type="ORF">PXEA_LOCUS5879</name>
</gene>
<organism evidence="2 3">
    <name type="scientific">Protopolystoma xenopodis</name>
    <dbReference type="NCBI Taxonomy" id="117903"/>
    <lineage>
        <taxon>Eukaryota</taxon>
        <taxon>Metazoa</taxon>
        <taxon>Spiralia</taxon>
        <taxon>Lophotrochozoa</taxon>
        <taxon>Platyhelminthes</taxon>
        <taxon>Monogenea</taxon>
        <taxon>Polyopisthocotylea</taxon>
        <taxon>Polystomatidea</taxon>
        <taxon>Polystomatidae</taxon>
        <taxon>Protopolystoma</taxon>
    </lineage>
</organism>
<accession>A0A448WID1</accession>
<proteinExistence type="predicted"/>
<feature type="region of interest" description="Disordered" evidence="1">
    <location>
        <begin position="1"/>
        <end position="53"/>
    </location>
</feature>
<dbReference type="EMBL" id="CAAALY010014766">
    <property type="protein sequence ID" value="VEL12439.1"/>
    <property type="molecule type" value="Genomic_DNA"/>
</dbReference>
<name>A0A448WID1_9PLAT</name>
<sequence length="122" mass="13110">MPSHQRFPACTGGPLQVIGQTRRASRQDSQPTTPPVETGASSVTVVQKSPSLSTNHVVATNWSSAKRSDPVEQADPVHAVQPQNIGSVTQLNTTYSAGQNLFFMRSAKSTFRQVPLAHQVCP</sequence>
<comment type="caution">
    <text evidence="2">The sequence shown here is derived from an EMBL/GenBank/DDBJ whole genome shotgun (WGS) entry which is preliminary data.</text>
</comment>
<dbReference type="AlphaFoldDB" id="A0A448WID1"/>